<gene>
    <name evidence="1" type="ORF">DFO77_101152</name>
</gene>
<dbReference type="STRING" id="1168289.GCA_000259075_03412"/>
<dbReference type="Proteomes" id="UP000252733">
    <property type="component" value="Unassembled WGS sequence"/>
</dbReference>
<protein>
    <recommendedName>
        <fullName evidence="3">HTH domain-containing protein</fullName>
    </recommendedName>
</protein>
<dbReference type="RefSeq" id="WP_106151962.1">
    <property type="nucleotide sequence ID" value="NZ_PVTS01000003.1"/>
</dbReference>
<keyword evidence="2" id="KW-1185">Reference proteome</keyword>
<evidence type="ECO:0000313" key="1">
    <source>
        <dbReference type="EMBL" id="RCW39382.1"/>
    </source>
</evidence>
<evidence type="ECO:0000313" key="2">
    <source>
        <dbReference type="Proteomes" id="UP000252733"/>
    </source>
</evidence>
<dbReference type="EMBL" id="QPIZ01000001">
    <property type="protein sequence ID" value="RCW39382.1"/>
    <property type="molecule type" value="Genomic_DNA"/>
</dbReference>
<comment type="caution">
    <text evidence="1">The sequence shown here is derived from an EMBL/GenBank/DDBJ whole genome shotgun (WGS) entry which is preliminary data.</text>
</comment>
<accession>A0A2T0XQK2</accession>
<evidence type="ECO:0008006" key="3">
    <source>
        <dbReference type="Google" id="ProtNLM"/>
    </source>
</evidence>
<sequence>MSFNKQQTRLQQLDRLIRMRCTGNAGEFAQKLEISQSSLFLLLQTAKELGAEIHFNHYRCTYEYENPMRFTCGFEVIDRERLHQTRGDISCGELPNLPGKKKHSFLFRISKNYTTPKF</sequence>
<name>A0A2T0XQK2_9BACT</name>
<dbReference type="AlphaFoldDB" id="A0A2T0XQK2"/>
<dbReference type="OrthoDB" id="1121954at2"/>
<organism evidence="1 2">
    <name type="scientific">Marinilabilia salmonicolor</name>
    <dbReference type="NCBI Taxonomy" id="989"/>
    <lineage>
        <taxon>Bacteria</taxon>
        <taxon>Pseudomonadati</taxon>
        <taxon>Bacteroidota</taxon>
        <taxon>Bacteroidia</taxon>
        <taxon>Marinilabiliales</taxon>
        <taxon>Marinilabiliaceae</taxon>
        <taxon>Marinilabilia</taxon>
    </lineage>
</organism>
<proteinExistence type="predicted"/>
<reference evidence="1 2" key="1">
    <citation type="submission" date="2018-07" db="EMBL/GenBank/DDBJ databases">
        <title>Freshwater and sediment microbial communities from various areas in North America, analyzing microbe dynamics in response to fracking.</title>
        <authorList>
            <person name="Lamendella R."/>
        </authorList>
    </citation>
    <scope>NUCLEOTIDE SEQUENCE [LARGE SCALE GENOMIC DNA]</scope>
    <source>
        <strain evidence="1 2">160A</strain>
    </source>
</reference>